<dbReference type="Proteomes" id="UP000325933">
    <property type="component" value="Unassembled WGS sequence"/>
</dbReference>
<dbReference type="InterPro" id="IPR027417">
    <property type="entry name" value="P-loop_NTPase"/>
</dbReference>
<evidence type="ECO:0000313" key="5">
    <source>
        <dbReference type="Proteomes" id="UP000326364"/>
    </source>
</evidence>
<evidence type="ECO:0000313" key="4">
    <source>
        <dbReference type="Proteomes" id="UP000325933"/>
    </source>
</evidence>
<evidence type="ECO:0000313" key="2">
    <source>
        <dbReference type="EMBL" id="KAA9020961.1"/>
    </source>
</evidence>
<proteinExistence type="predicted"/>
<sequence>MSDTTDKLEGTKRDAHIVNSAIKRFLAYYVDPAHPLDYAVLVSGPWGSGKTHLIKNFLTGTSAK</sequence>
<evidence type="ECO:0000259" key="1">
    <source>
        <dbReference type="Pfam" id="PF07693"/>
    </source>
</evidence>
<dbReference type="Pfam" id="PF07693">
    <property type="entry name" value="KAP_NTPase"/>
    <property type="match status" value="1"/>
</dbReference>
<keyword evidence="5" id="KW-1185">Reference proteome</keyword>
<comment type="caution">
    <text evidence="3">The sequence shown here is derived from an EMBL/GenBank/DDBJ whole genome shotgun (WGS) entry which is preliminary data.</text>
</comment>
<gene>
    <name evidence="3" type="ORF">F4U95_04705</name>
    <name evidence="2" type="ORF">F4U96_04705</name>
</gene>
<reference evidence="4 5" key="1">
    <citation type="submission" date="2019-09" db="EMBL/GenBank/DDBJ databases">
        <authorList>
            <person name="Feng G."/>
        </authorList>
    </citation>
    <scope>NUCLEOTIDE SEQUENCE [LARGE SCALE GENOMIC DNA]</scope>
    <source>
        <strain evidence="3 4">KACC 19283</strain>
        <strain evidence="2 5">KACC 19284</strain>
    </source>
</reference>
<dbReference type="AlphaFoldDB" id="A0A5J5ID19"/>
<dbReference type="EMBL" id="VYQA01000002">
    <property type="protein sequence ID" value="KAA9033288.1"/>
    <property type="molecule type" value="Genomic_DNA"/>
</dbReference>
<accession>A0A5J5ID19</accession>
<dbReference type="InterPro" id="IPR011646">
    <property type="entry name" value="KAP_P-loop"/>
</dbReference>
<evidence type="ECO:0000313" key="3">
    <source>
        <dbReference type="EMBL" id="KAA9033288.1"/>
    </source>
</evidence>
<dbReference type="EMBL" id="VYQB01000002">
    <property type="protein sequence ID" value="KAA9020961.1"/>
    <property type="molecule type" value="Genomic_DNA"/>
</dbReference>
<dbReference type="SUPFAM" id="SSF52540">
    <property type="entry name" value="P-loop containing nucleoside triphosphate hydrolases"/>
    <property type="match status" value="1"/>
</dbReference>
<name>A0A5J5ID19_9SPHN</name>
<feature type="domain" description="KAP NTPase" evidence="1">
    <location>
        <begin position="26"/>
        <end position="57"/>
    </location>
</feature>
<organism evidence="3 4">
    <name type="scientific">Sphingobium limneticum</name>
    <dbReference type="NCBI Taxonomy" id="1007511"/>
    <lineage>
        <taxon>Bacteria</taxon>
        <taxon>Pseudomonadati</taxon>
        <taxon>Pseudomonadota</taxon>
        <taxon>Alphaproteobacteria</taxon>
        <taxon>Sphingomonadales</taxon>
        <taxon>Sphingomonadaceae</taxon>
        <taxon>Sphingobium</taxon>
    </lineage>
</organism>
<dbReference type="Proteomes" id="UP000326364">
    <property type="component" value="Unassembled WGS sequence"/>
</dbReference>
<dbReference type="RefSeq" id="WP_150424744.1">
    <property type="nucleotide sequence ID" value="NZ_VYQA01000002.1"/>
</dbReference>
<protein>
    <recommendedName>
        <fullName evidence="1">KAP NTPase domain-containing protein</fullName>
    </recommendedName>
</protein>